<dbReference type="NCBIfam" id="TIGR02227">
    <property type="entry name" value="sigpep_I_bact"/>
    <property type="match status" value="1"/>
</dbReference>
<comment type="catalytic activity">
    <reaction evidence="1">
        <text>Cleavage of hydrophobic, N-terminal signal or leader sequences from secreted and periplasmic proteins.</text>
        <dbReference type="EC" id="3.4.21.89"/>
    </reaction>
</comment>
<dbReference type="Pfam" id="PF10502">
    <property type="entry name" value="Peptidase_S26"/>
    <property type="match status" value="1"/>
</dbReference>
<evidence type="ECO:0000256" key="3">
    <source>
        <dbReference type="ARBA" id="ARBA00013208"/>
    </source>
</evidence>
<evidence type="ECO:0000256" key="4">
    <source>
        <dbReference type="ARBA" id="ARBA00022801"/>
    </source>
</evidence>
<dbReference type="InterPro" id="IPR000223">
    <property type="entry name" value="Pept_S26A_signal_pept_1"/>
</dbReference>
<gene>
    <name evidence="7" type="ORF">UFOPK3610_00368</name>
</gene>
<dbReference type="PROSITE" id="PS00761">
    <property type="entry name" value="SPASE_I_3"/>
    <property type="match status" value="1"/>
</dbReference>
<evidence type="ECO:0000313" key="7">
    <source>
        <dbReference type="EMBL" id="CAB4905155.1"/>
    </source>
</evidence>
<dbReference type="CDD" id="cd06530">
    <property type="entry name" value="S26_SPase_I"/>
    <property type="match status" value="1"/>
</dbReference>
<dbReference type="PANTHER" id="PTHR43390">
    <property type="entry name" value="SIGNAL PEPTIDASE I"/>
    <property type="match status" value="1"/>
</dbReference>
<dbReference type="InterPro" id="IPR019533">
    <property type="entry name" value="Peptidase_S26"/>
</dbReference>
<sequence length="233" mass="24813">MSQTWRSRIPGWVEVPAIIVVALLVVFLLKTFVVQAFYIPSGSMENTLQVGDRVVVNKVVYHLRPVQRGDIIVFDGSGIFTPEVAPTGSGGPLAVVGRALGALFGLAPPSERDFIKRVIGVGGDRVVCCNSQGQITVNEIALVEGSYLYGKNPPSREPFDVIVPAGKLWVMGDHRSASADSRAHLGDPGGGFVPLDRVLGRAFAVVWPLSDAQVLEVPSTFDQPGLTQPNGGN</sequence>
<dbReference type="PRINTS" id="PR00727">
    <property type="entry name" value="LEADERPTASE"/>
</dbReference>
<feature type="transmembrane region" description="Helical" evidence="5">
    <location>
        <begin position="12"/>
        <end position="38"/>
    </location>
</feature>
<dbReference type="AlphaFoldDB" id="A0A6J7GJQ7"/>
<organism evidence="7">
    <name type="scientific">freshwater metagenome</name>
    <dbReference type="NCBI Taxonomy" id="449393"/>
    <lineage>
        <taxon>unclassified sequences</taxon>
        <taxon>metagenomes</taxon>
        <taxon>ecological metagenomes</taxon>
    </lineage>
</organism>
<dbReference type="GO" id="GO:0004252">
    <property type="term" value="F:serine-type endopeptidase activity"/>
    <property type="evidence" value="ECO:0007669"/>
    <property type="project" value="InterPro"/>
</dbReference>
<evidence type="ECO:0000256" key="2">
    <source>
        <dbReference type="ARBA" id="ARBA00009370"/>
    </source>
</evidence>
<dbReference type="SUPFAM" id="SSF51306">
    <property type="entry name" value="LexA/Signal peptidase"/>
    <property type="match status" value="1"/>
</dbReference>
<proteinExistence type="inferred from homology"/>
<keyword evidence="5" id="KW-0472">Membrane</keyword>
<feature type="domain" description="Peptidase S26" evidence="6">
    <location>
        <begin position="14"/>
        <end position="207"/>
    </location>
</feature>
<evidence type="ECO:0000256" key="5">
    <source>
        <dbReference type="SAM" id="Phobius"/>
    </source>
</evidence>
<evidence type="ECO:0000259" key="6">
    <source>
        <dbReference type="Pfam" id="PF10502"/>
    </source>
</evidence>
<dbReference type="EC" id="3.4.21.89" evidence="3"/>
<reference evidence="7" key="1">
    <citation type="submission" date="2020-05" db="EMBL/GenBank/DDBJ databases">
        <authorList>
            <person name="Chiriac C."/>
            <person name="Salcher M."/>
            <person name="Ghai R."/>
            <person name="Kavagutti S V."/>
        </authorList>
    </citation>
    <scope>NUCLEOTIDE SEQUENCE</scope>
</reference>
<dbReference type="GO" id="GO:0016020">
    <property type="term" value="C:membrane"/>
    <property type="evidence" value="ECO:0007669"/>
    <property type="project" value="InterPro"/>
</dbReference>
<dbReference type="Gene3D" id="2.10.109.10">
    <property type="entry name" value="Umud Fragment, subunit A"/>
    <property type="match status" value="1"/>
</dbReference>
<comment type="similarity">
    <text evidence="2">Belongs to the peptidase S26 family.</text>
</comment>
<name>A0A6J7GJQ7_9ZZZZ</name>
<dbReference type="InterPro" id="IPR019758">
    <property type="entry name" value="Pept_S26A_signal_pept_1_CS"/>
</dbReference>
<dbReference type="InterPro" id="IPR036286">
    <property type="entry name" value="LexA/Signal_pep-like_sf"/>
</dbReference>
<evidence type="ECO:0000256" key="1">
    <source>
        <dbReference type="ARBA" id="ARBA00000677"/>
    </source>
</evidence>
<dbReference type="GO" id="GO:0009003">
    <property type="term" value="F:signal peptidase activity"/>
    <property type="evidence" value="ECO:0007669"/>
    <property type="project" value="UniProtKB-EC"/>
</dbReference>
<dbReference type="PANTHER" id="PTHR43390:SF1">
    <property type="entry name" value="CHLOROPLAST PROCESSING PEPTIDASE"/>
    <property type="match status" value="1"/>
</dbReference>
<keyword evidence="4" id="KW-0378">Hydrolase</keyword>
<accession>A0A6J7GJQ7</accession>
<keyword evidence="5" id="KW-0812">Transmembrane</keyword>
<protein>
    <recommendedName>
        <fullName evidence="3">signal peptidase I</fullName>
        <ecNumber evidence="3">3.4.21.89</ecNumber>
    </recommendedName>
</protein>
<dbReference type="GO" id="GO:0006465">
    <property type="term" value="P:signal peptide processing"/>
    <property type="evidence" value="ECO:0007669"/>
    <property type="project" value="InterPro"/>
</dbReference>
<keyword evidence="5" id="KW-1133">Transmembrane helix</keyword>
<dbReference type="EMBL" id="CAFBMR010000007">
    <property type="protein sequence ID" value="CAB4905155.1"/>
    <property type="molecule type" value="Genomic_DNA"/>
</dbReference>